<dbReference type="PaxDb" id="4081-Solyc01g057150.1.1"/>
<sequence length="92" mass="10880">MSFNRVYFPLSLSKSDRVSLFFLKFVFLSFPHWYHFGYYFLSSLYLMSKLIVVLAVVRRTSNLFFSEMKHDCPVINSFTGMVQCFHLSLDSP</sequence>
<name>A0A3Q7EEH8_SOLLC</name>
<keyword evidence="1" id="KW-0812">Transmembrane</keyword>
<feature type="transmembrane region" description="Helical" evidence="1">
    <location>
        <begin position="36"/>
        <end position="57"/>
    </location>
</feature>
<dbReference type="Gramene" id="Solyc01g057150.1.1">
    <property type="protein sequence ID" value="Solyc01g057150.1.1.1"/>
    <property type="gene ID" value="Solyc01g057150.1"/>
</dbReference>
<reference evidence="2" key="2">
    <citation type="submission" date="2019-01" db="UniProtKB">
        <authorList>
            <consortium name="EnsemblPlants"/>
        </authorList>
    </citation>
    <scope>IDENTIFICATION</scope>
    <source>
        <strain evidence="2">cv. Heinz 1706</strain>
    </source>
</reference>
<evidence type="ECO:0000256" key="1">
    <source>
        <dbReference type="SAM" id="Phobius"/>
    </source>
</evidence>
<keyword evidence="1" id="KW-1133">Transmembrane helix</keyword>
<organism evidence="2">
    <name type="scientific">Solanum lycopersicum</name>
    <name type="common">Tomato</name>
    <name type="synonym">Lycopersicon esculentum</name>
    <dbReference type="NCBI Taxonomy" id="4081"/>
    <lineage>
        <taxon>Eukaryota</taxon>
        <taxon>Viridiplantae</taxon>
        <taxon>Streptophyta</taxon>
        <taxon>Embryophyta</taxon>
        <taxon>Tracheophyta</taxon>
        <taxon>Spermatophyta</taxon>
        <taxon>Magnoliopsida</taxon>
        <taxon>eudicotyledons</taxon>
        <taxon>Gunneridae</taxon>
        <taxon>Pentapetalae</taxon>
        <taxon>asterids</taxon>
        <taxon>lamiids</taxon>
        <taxon>Solanales</taxon>
        <taxon>Solanaceae</taxon>
        <taxon>Solanoideae</taxon>
        <taxon>Solaneae</taxon>
        <taxon>Solanum</taxon>
        <taxon>Solanum subgen. Lycopersicon</taxon>
    </lineage>
</organism>
<dbReference type="Proteomes" id="UP000004994">
    <property type="component" value="Chromosome 1"/>
</dbReference>
<evidence type="ECO:0000313" key="2">
    <source>
        <dbReference type="EnsemblPlants" id="Solyc01g057150.1.1.1"/>
    </source>
</evidence>
<dbReference type="InParanoid" id="A0A3Q7EEH8"/>
<evidence type="ECO:0000313" key="3">
    <source>
        <dbReference type="Proteomes" id="UP000004994"/>
    </source>
</evidence>
<keyword evidence="1" id="KW-0472">Membrane</keyword>
<keyword evidence="3" id="KW-1185">Reference proteome</keyword>
<protein>
    <submittedName>
        <fullName evidence="2">Uncharacterized protein</fullName>
    </submittedName>
</protein>
<reference evidence="2" key="1">
    <citation type="journal article" date="2012" name="Nature">
        <title>The tomato genome sequence provides insights into fleshy fruit evolution.</title>
        <authorList>
            <consortium name="Tomato Genome Consortium"/>
        </authorList>
    </citation>
    <scope>NUCLEOTIDE SEQUENCE [LARGE SCALE GENOMIC DNA]</scope>
    <source>
        <strain evidence="2">cv. Heinz 1706</strain>
    </source>
</reference>
<dbReference type="EnsemblPlants" id="Solyc01g057150.1.1">
    <property type="protein sequence ID" value="Solyc01g057150.1.1.1"/>
    <property type="gene ID" value="Solyc01g057150.1"/>
</dbReference>
<accession>A0A3Q7EEH8</accession>
<dbReference type="AlphaFoldDB" id="A0A3Q7EEH8"/>
<proteinExistence type="predicted"/>